<protein>
    <recommendedName>
        <fullName evidence="3">GIY-YIG nuclease family protein</fullName>
    </recommendedName>
</protein>
<evidence type="ECO:0000313" key="1">
    <source>
        <dbReference type="EMBL" id="ATI16507.1"/>
    </source>
</evidence>
<proteinExistence type="predicted"/>
<gene>
    <name evidence="1" type="ORF">kpv79_54</name>
</gene>
<dbReference type="Pfam" id="PF13455">
    <property type="entry name" value="MUG113"/>
    <property type="match status" value="1"/>
</dbReference>
<evidence type="ECO:0000313" key="2">
    <source>
        <dbReference type="Proteomes" id="UP000230794"/>
    </source>
</evidence>
<accession>A0A291LCL4</accession>
<reference evidence="1 2" key="1">
    <citation type="submission" date="2017-08" db="EMBL/GenBank/DDBJ databases">
        <title>Complete genome sequence of Klebsiella pneumoniae phage vB_KpnM_KpV79.</title>
        <authorList>
            <person name="Komisarova E.V."/>
            <person name="Krasilnikova V.M."/>
            <person name="Myakinina V.P."/>
            <person name="Kislichkina A.A."/>
            <person name="Bogun A.G."/>
            <person name="Volozhantsev N.V."/>
        </authorList>
    </citation>
    <scope>NUCLEOTIDE SEQUENCE [LARGE SCALE GENOMIC DNA]</scope>
</reference>
<sequence length="278" mass="31552">MKMRHTIDSINERIHERGLICISYAGSTMRKSDFKCSHGHSWSVRADAVLSGNGCPHCAGRAKLKLEEINKRLSTRSILCIRYSGSVMGKSRFRCVNGHEWETTADSVMRSSGCPHCSKRVRLSVEDINERIAARGLSCLIYRGSSRKLSRFRCGNGHEWDATSDNVCNKGTGCPYCCEYGGFNPSLPGYIYFLRSDDSKFVKVGITNRPTRRFSQLKRATPFGFKLVRMMMVDDARNLERKYHSSFVNAGLSGFDGCTEWLKWDNRILEMLEATREN</sequence>
<organism evidence="1 2">
    <name type="scientific">Klebsiella phage vB_KpnM_KpV79</name>
    <dbReference type="NCBI Taxonomy" id="2041212"/>
    <lineage>
        <taxon>Viruses</taxon>
        <taxon>Duplodnaviria</taxon>
        <taxon>Heunggongvirae</taxon>
        <taxon>Uroviricota</taxon>
        <taxon>Caudoviricetes</taxon>
        <taxon>Jameshumphriesvirinae</taxon>
        <taxon>Sircambvirus</taxon>
        <taxon>Sircambvirus KpV79</taxon>
        <taxon>Jedunavirus KpV52</taxon>
    </lineage>
</organism>
<name>A0A291LCL4_9CAUD</name>
<dbReference type="EMBL" id="MF663761">
    <property type="protein sequence ID" value="ATI16507.1"/>
    <property type="molecule type" value="Genomic_DNA"/>
</dbReference>
<dbReference type="Proteomes" id="UP000230794">
    <property type="component" value="Segment"/>
</dbReference>
<dbReference type="OrthoDB" id="18282at10239"/>
<evidence type="ECO:0008006" key="3">
    <source>
        <dbReference type="Google" id="ProtNLM"/>
    </source>
</evidence>
<keyword evidence="2" id="KW-1185">Reference proteome</keyword>